<keyword evidence="7 8" id="KW-0472">Membrane</keyword>
<reference evidence="9 10" key="1">
    <citation type="submission" date="2019-04" db="EMBL/GenBank/DDBJ databases">
        <title>Isachenkonia alkalipeptolytica gen. nov. sp. nov. a new anaerobic, alkiliphilic organothrophic bacterium capable to reduce synthesized ferrihydrite isolated from a soda lake.</title>
        <authorList>
            <person name="Toshchakov S.V."/>
            <person name="Zavarzina D.G."/>
            <person name="Zhilina T.N."/>
            <person name="Kostrikina N.A."/>
            <person name="Kublanov I.V."/>
        </authorList>
    </citation>
    <scope>NUCLEOTIDE SEQUENCE [LARGE SCALE GENOMIC DNA]</scope>
    <source>
        <strain evidence="9 10">Z-1701</strain>
    </source>
</reference>
<feature type="transmembrane region" description="Helical" evidence="8">
    <location>
        <begin position="101"/>
        <end position="124"/>
    </location>
</feature>
<evidence type="ECO:0000256" key="4">
    <source>
        <dbReference type="ARBA" id="ARBA00022692"/>
    </source>
</evidence>
<name>A0AA43XLB5_9CLOT</name>
<feature type="transmembrane region" description="Helical" evidence="8">
    <location>
        <begin position="29"/>
        <end position="51"/>
    </location>
</feature>
<dbReference type="NCBIfam" id="TIGR03426">
    <property type="entry name" value="shape_MreD"/>
    <property type="match status" value="1"/>
</dbReference>
<dbReference type="AlphaFoldDB" id="A0AA43XLB5"/>
<evidence type="ECO:0000313" key="9">
    <source>
        <dbReference type="EMBL" id="NBG88953.1"/>
    </source>
</evidence>
<keyword evidence="5" id="KW-0133">Cell shape</keyword>
<accession>A0AA43XLB5</accession>
<comment type="similarity">
    <text evidence="2">Belongs to the MreD family.</text>
</comment>
<evidence type="ECO:0000256" key="3">
    <source>
        <dbReference type="ARBA" id="ARBA00022475"/>
    </source>
</evidence>
<evidence type="ECO:0000256" key="7">
    <source>
        <dbReference type="ARBA" id="ARBA00023136"/>
    </source>
</evidence>
<keyword evidence="3" id="KW-1003">Cell membrane</keyword>
<evidence type="ECO:0000256" key="6">
    <source>
        <dbReference type="ARBA" id="ARBA00022989"/>
    </source>
</evidence>
<comment type="subcellular location">
    <subcellularLocation>
        <location evidence="1">Cell membrane</location>
        <topology evidence="1">Multi-pass membrane protein</topology>
    </subcellularLocation>
</comment>
<keyword evidence="4 8" id="KW-0812">Transmembrane</keyword>
<dbReference type="GO" id="GO:0008360">
    <property type="term" value="P:regulation of cell shape"/>
    <property type="evidence" value="ECO:0007669"/>
    <property type="project" value="UniProtKB-KW"/>
</dbReference>
<keyword evidence="6 8" id="KW-1133">Transmembrane helix</keyword>
<proteinExistence type="inferred from homology"/>
<evidence type="ECO:0000256" key="5">
    <source>
        <dbReference type="ARBA" id="ARBA00022960"/>
    </source>
</evidence>
<dbReference type="InterPro" id="IPR007227">
    <property type="entry name" value="Cell_shape_determining_MreD"/>
</dbReference>
<evidence type="ECO:0000256" key="1">
    <source>
        <dbReference type="ARBA" id="ARBA00004651"/>
    </source>
</evidence>
<protein>
    <submittedName>
        <fullName evidence="9">Rod shape-determining protein MreD</fullName>
    </submittedName>
</protein>
<gene>
    <name evidence="9" type="primary">mreD</name>
    <name evidence="9" type="ORF">ISALK_10625</name>
</gene>
<comment type="caution">
    <text evidence="9">The sequence shown here is derived from an EMBL/GenBank/DDBJ whole genome shotgun (WGS) entry which is preliminary data.</text>
</comment>
<evidence type="ECO:0000256" key="8">
    <source>
        <dbReference type="SAM" id="Phobius"/>
    </source>
</evidence>
<dbReference type="EMBL" id="SUMG01000014">
    <property type="protein sequence ID" value="NBG88953.1"/>
    <property type="molecule type" value="Genomic_DNA"/>
</dbReference>
<feature type="transmembrane region" description="Helical" evidence="8">
    <location>
        <begin position="6"/>
        <end position="22"/>
    </location>
</feature>
<dbReference type="GO" id="GO:0005886">
    <property type="term" value="C:plasma membrane"/>
    <property type="evidence" value="ECO:0007669"/>
    <property type="project" value="UniProtKB-SubCell"/>
</dbReference>
<feature type="transmembrane region" description="Helical" evidence="8">
    <location>
        <begin position="57"/>
        <end position="89"/>
    </location>
</feature>
<dbReference type="Pfam" id="PF04093">
    <property type="entry name" value="MreD"/>
    <property type="match status" value="1"/>
</dbReference>
<keyword evidence="10" id="KW-1185">Reference proteome</keyword>
<dbReference type="Proteomes" id="UP000449710">
    <property type="component" value="Unassembled WGS sequence"/>
</dbReference>
<evidence type="ECO:0000313" key="10">
    <source>
        <dbReference type="Proteomes" id="UP000449710"/>
    </source>
</evidence>
<sequence length="171" mass="19514">MIEGDIMNKIIIIGILTVNIILQTTVLNFVSISSASLNTSLLLIVAISVYLEPKESFLYALYTGLLLDTVTGVFIGLNTFIFLLVAYGISIIQEEMVKESYLTPLVLGMVSIVLYNFLSLFFVYLMGYTVRLAHYFSFNTLIEIAYNSVFMLLIYTLFSKFYNRRIKEVKY</sequence>
<evidence type="ECO:0000256" key="2">
    <source>
        <dbReference type="ARBA" id="ARBA00007776"/>
    </source>
</evidence>
<organism evidence="9 10">
    <name type="scientific">Isachenkonia alkalipeptolytica</name>
    <dbReference type="NCBI Taxonomy" id="2565777"/>
    <lineage>
        <taxon>Bacteria</taxon>
        <taxon>Bacillati</taxon>
        <taxon>Bacillota</taxon>
        <taxon>Clostridia</taxon>
        <taxon>Eubacteriales</taxon>
        <taxon>Clostridiaceae</taxon>
        <taxon>Isachenkonia</taxon>
    </lineage>
</organism>
<feature type="transmembrane region" description="Helical" evidence="8">
    <location>
        <begin position="144"/>
        <end position="162"/>
    </location>
</feature>